<comment type="subcellular location">
    <subcellularLocation>
        <location evidence="1 8">Cytoplasm</location>
    </subcellularLocation>
</comment>
<keyword evidence="5 8" id="KW-0587">Phenylpropanoid metabolism</keyword>
<dbReference type="InterPro" id="IPR022313">
    <property type="entry name" value="Phe/His_NH3-lyase_AS"/>
</dbReference>
<dbReference type="EnsemblPlants" id="Pp3c24_13110V3.1">
    <property type="protein sequence ID" value="PAC:32909305.CDS.1"/>
    <property type="gene ID" value="Pp3c24_13110"/>
</dbReference>
<comment type="pathway">
    <text evidence="2 8">Phenylpropanoid metabolism; trans-cinnamate biosynthesis; trans-cinnamate from L-phenylalanine: step 1/1.</text>
</comment>
<evidence type="ECO:0000256" key="6">
    <source>
        <dbReference type="ARBA" id="ARBA00023239"/>
    </source>
</evidence>
<dbReference type="Gene3D" id="1.10.274.20">
    <property type="entry name" value="Phenylalanine ammonia-lyase 1, domain 3"/>
    <property type="match status" value="1"/>
</dbReference>
<dbReference type="InterPro" id="IPR001106">
    <property type="entry name" value="Aromatic_Lyase"/>
</dbReference>
<dbReference type="Proteomes" id="UP000006727">
    <property type="component" value="Chromosome 24"/>
</dbReference>
<dbReference type="GO" id="GO:0045548">
    <property type="term" value="F:phenylalanine ammonia-lyase activity"/>
    <property type="evidence" value="ECO:0007669"/>
    <property type="project" value="UniProtKB-EC"/>
</dbReference>
<keyword evidence="11" id="KW-1185">Reference proteome</keyword>
<evidence type="ECO:0000313" key="10">
    <source>
        <dbReference type="EnsemblPlants" id="PAC:32909305.CDS.1"/>
    </source>
</evidence>
<sequence length="739" mass="79967">MAPRAGELNVVGSGEQIDAASSDMMMLDDNTSPYCIGLLGNGAVHGADPLNWAKTAKAMECSHLEEIKRMVDTYQNATQVMIEGATLTVPQVAAVARRPDVHVVLDAANAKSRVDESSNWVLDRIMGGGDIYGVTTGFGATSHRRTQQGVELQRELIRFLNAGVLSKGNSLPSETARAAMLVRTNTLMQGYSGIRWEILQAMEKLLNAHVTPKLPLRGTITASGDLVPLSYIAGLLTGRPNSKAVTEDGREVSALEALRIAGVEKPFELAPKEGLALVNGTAVGSALASTVCYDANIMVLLAEVLSALFCEVMQGKPEFADPLTHKLKHHPGQMEAAAVMEWVLDGSSFMKAAAKFNETDPLRKPKQDRYALRTSPQWLGPQVEVIRNATHAIEREINSVNDNPIIDAARGIALHGGNFQGTPIGVSMDNTRLALAAIAKLMFAQFSELVNDYYNNGLPSNLSGGPNPSLDYGMKGAEIAMASYLSEINYLANPVTTHVQSAEQHNQDVNSLGLVSARKTEEAMEILKLMSATFLVGLCQAVDLRHVEETMQSAVKQVVTQVAKKTLFMGSDGSLLPSRFCEKELLMVVDRQPVFSYIDDSTSDSYPLMEKLRGVLVSRALKSADKETSNAVFRQIPVFEAELKLQLSRVVPAVREAYDTKGLSSVPNRIQDCRTYPLYKLVRGDLKTQLLSGQRTVSPGQEIEKVFNAISAGQLVAPLLECVQGWTGTPGPFPARASC</sequence>
<dbReference type="PROSITE" id="PS00488">
    <property type="entry name" value="PAL_HISTIDASE"/>
    <property type="match status" value="1"/>
</dbReference>
<dbReference type="STRING" id="3218.A0A2K1IGL9"/>
<proteinExistence type="inferred from homology"/>
<evidence type="ECO:0000256" key="7">
    <source>
        <dbReference type="RuleBase" id="RU003954"/>
    </source>
</evidence>
<dbReference type="GO" id="GO:0005737">
    <property type="term" value="C:cytoplasm"/>
    <property type="evidence" value="ECO:0007669"/>
    <property type="project" value="UniProtKB-SubCell"/>
</dbReference>
<dbReference type="EnsemblPlants" id="Pp3c24_13110V3.2">
    <property type="protein sequence ID" value="PAC:32909306.CDS.1"/>
    <property type="gene ID" value="Pp3c24_13110"/>
</dbReference>
<dbReference type="NCBIfam" id="TIGR01226">
    <property type="entry name" value="phe_am_lyase"/>
    <property type="match status" value="1"/>
</dbReference>
<reference evidence="9 11" key="1">
    <citation type="journal article" date="2008" name="Science">
        <title>The Physcomitrella genome reveals evolutionary insights into the conquest of land by plants.</title>
        <authorList>
            <person name="Rensing S."/>
            <person name="Lang D."/>
            <person name="Zimmer A."/>
            <person name="Terry A."/>
            <person name="Salamov A."/>
            <person name="Shapiro H."/>
            <person name="Nishiyama T."/>
            <person name="Perroud P.-F."/>
            <person name="Lindquist E."/>
            <person name="Kamisugi Y."/>
            <person name="Tanahashi T."/>
            <person name="Sakakibara K."/>
            <person name="Fujita T."/>
            <person name="Oishi K."/>
            <person name="Shin-I T."/>
            <person name="Kuroki Y."/>
            <person name="Toyoda A."/>
            <person name="Suzuki Y."/>
            <person name="Hashimoto A."/>
            <person name="Yamaguchi K."/>
            <person name="Sugano A."/>
            <person name="Kohara Y."/>
            <person name="Fujiyama A."/>
            <person name="Anterola A."/>
            <person name="Aoki S."/>
            <person name="Ashton N."/>
            <person name="Barbazuk W.B."/>
            <person name="Barker E."/>
            <person name="Bennetzen J."/>
            <person name="Bezanilla M."/>
            <person name="Blankenship R."/>
            <person name="Cho S.H."/>
            <person name="Dutcher S."/>
            <person name="Estelle M."/>
            <person name="Fawcett J.A."/>
            <person name="Gundlach H."/>
            <person name="Hanada K."/>
            <person name="Heyl A."/>
            <person name="Hicks K.A."/>
            <person name="Hugh J."/>
            <person name="Lohr M."/>
            <person name="Mayer K."/>
            <person name="Melkozernov A."/>
            <person name="Murata T."/>
            <person name="Nelson D."/>
            <person name="Pils B."/>
            <person name="Prigge M."/>
            <person name="Reiss B."/>
            <person name="Renner T."/>
            <person name="Rombauts S."/>
            <person name="Rushton P."/>
            <person name="Sanderfoot A."/>
            <person name="Schween G."/>
            <person name="Shiu S.-H."/>
            <person name="Stueber K."/>
            <person name="Theodoulou F.L."/>
            <person name="Tu H."/>
            <person name="Van de Peer Y."/>
            <person name="Verrier P.J."/>
            <person name="Waters E."/>
            <person name="Wood A."/>
            <person name="Yang L."/>
            <person name="Cove D."/>
            <person name="Cuming A."/>
            <person name="Hasebe M."/>
            <person name="Lucas S."/>
            <person name="Mishler D.B."/>
            <person name="Reski R."/>
            <person name="Grigoriev I."/>
            <person name="Quatrano R.S."/>
            <person name="Boore J.L."/>
        </authorList>
    </citation>
    <scope>NUCLEOTIDE SEQUENCE [LARGE SCALE GENOMIC DNA]</scope>
    <source>
        <strain evidence="10 11">cv. Gransden 2004</strain>
    </source>
</reference>
<evidence type="ECO:0000256" key="5">
    <source>
        <dbReference type="ARBA" id="ARBA00023051"/>
    </source>
</evidence>
<organism evidence="9">
    <name type="scientific">Physcomitrium patens</name>
    <name type="common">Spreading-leaved earth moss</name>
    <name type="synonym">Physcomitrella patens</name>
    <dbReference type="NCBI Taxonomy" id="3218"/>
    <lineage>
        <taxon>Eukaryota</taxon>
        <taxon>Viridiplantae</taxon>
        <taxon>Streptophyta</taxon>
        <taxon>Embryophyta</taxon>
        <taxon>Bryophyta</taxon>
        <taxon>Bryophytina</taxon>
        <taxon>Bryopsida</taxon>
        <taxon>Funariidae</taxon>
        <taxon>Funariales</taxon>
        <taxon>Funariaceae</taxon>
        <taxon>Physcomitrium</taxon>
    </lineage>
</organism>
<dbReference type="InterPro" id="IPR023144">
    <property type="entry name" value="Phe_NH3-lyase_shielding_dom_sf"/>
</dbReference>
<dbReference type="FunCoup" id="A0A2K1IGL9">
    <property type="interactions" value="488"/>
</dbReference>
<protein>
    <recommendedName>
        <fullName evidence="8">Phenylalanine ammonia-lyase</fullName>
        <ecNumber evidence="8">4.3.1.24</ecNumber>
    </recommendedName>
</protein>
<dbReference type="AlphaFoldDB" id="A0A2K1IGL9"/>
<comment type="catalytic activity">
    <reaction evidence="8">
        <text>L-phenylalanine = (E)-cinnamate + NH4(+)</text>
        <dbReference type="Rhea" id="RHEA:21384"/>
        <dbReference type="ChEBI" id="CHEBI:15669"/>
        <dbReference type="ChEBI" id="CHEBI:28938"/>
        <dbReference type="ChEBI" id="CHEBI:58095"/>
        <dbReference type="EC" id="4.3.1.24"/>
    </reaction>
</comment>
<evidence type="ECO:0000256" key="3">
    <source>
        <dbReference type="ARBA" id="ARBA00007238"/>
    </source>
</evidence>
<dbReference type="RefSeq" id="XP_024364530.1">
    <property type="nucleotide sequence ID" value="XM_024508762.2"/>
</dbReference>
<evidence type="ECO:0000256" key="8">
    <source>
        <dbReference type="RuleBase" id="RU003955"/>
    </source>
</evidence>
<reference evidence="9 11" key="2">
    <citation type="journal article" date="2018" name="Plant J.">
        <title>The Physcomitrella patens chromosome-scale assembly reveals moss genome structure and evolution.</title>
        <authorList>
            <person name="Lang D."/>
            <person name="Ullrich K.K."/>
            <person name="Murat F."/>
            <person name="Fuchs J."/>
            <person name="Jenkins J."/>
            <person name="Haas F.B."/>
            <person name="Piednoel M."/>
            <person name="Gundlach H."/>
            <person name="Van Bel M."/>
            <person name="Meyberg R."/>
            <person name="Vives C."/>
            <person name="Morata J."/>
            <person name="Symeonidi A."/>
            <person name="Hiss M."/>
            <person name="Muchero W."/>
            <person name="Kamisugi Y."/>
            <person name="Saleh O."/>
            <person name="Blanc G."/>
            <person name="Decker E.L."/>
            <person name="van Gessel N."/>
            <person name="Grimwood J."/>
            <person name="Hayes R.D."/>
            <person name="Graham S.W."/>
            <person name="Gunter L.E."/>
            <person name="McDaniel S.F."/>
            <person name="Hoernstein S.N.W."/>
            <person name="Larsson A."/>
            <person name="Li F.W."/>
            <person name="Perroud P.F."/>
            <person name="Phillips J."/>
            <person name="Ranjan P."/>
            <person name="Rokshar D.S."/>
            <person name="Rothfels C.J."/>
            <person name="Schneider L."/>
            <person name="Shu S."/>
            <person name="Stevenson D.W."/>
            <person name="Thummler F."/>
            <person name="Tillich M."/>
            <person name="Villarreal Aguilar J.C."/>
            <person name="Widiez T."/>
            <person name="Wong G.K."/>
            <person name="Wymore A."/>
            <person name="Zhang Y."/>
            <person name="Zimmer A.D."/>
            <person name="Quatrano R.S."/>
            <person name="Mayer K.F.X."/>
            <person name="Goodstein D."/>
            <person name="Casacuberta J.M."/>
            <person name="Vandepoele K."/>
            <person name="Reski R."/>
            <person name="Cuming A.C."/>
            <person name="Tuskan G.A."/>
            <person name="Maumus F."/>
            <person name="Salse J."/>
            <person name="Schmutz J."/>
            <person name="Rensing S.A."/>
        </authorList>
    </citation>
    <scope>NUCLEOTIDE SEQUENCE [LARGE SCALE GENOMIC DNA]</scope>
    <source>
        <strain evidence="10 11">cv. Gransden 2004</strain>
    </source>
</reference>
<dbReference type="UniPathway" id="UPA00713">
    <property type="reaction ID" value="UER00725"/>
</dbReference>
<dbReference type="CDD" id="cd00332">
    <property type="entry name" value="PAL-HAL"/>
    <property type="match status" value="1"/>
</dbReference>
<evidence type="ECO:0000256" key="1">
    <source>
        <dbReference type="ARBA" id="ARBA00004496"/>
    </source>
</evidence>
<dbReference type="PANTHER" id="PTHR10362">
    <property type="entry name" value="HISTIDINE AMMONIA-LYASE"/>
    <property type="match status" value="1"/>
</dbReference>
<accession>A0A2K1IGL9</accession>
<gene>
    <name evidence="10" type="primary">LOC112276937</name>
    <name evidence="9" type="ORF">PHYPA_029014</name>
</gene>
<dbReference type="Gramene" id="Pp3c24_13110V3.1">
    <property type="protein sequence ID" value="PAC:32909305.CDS.1"/>
    <property type="gene ID" value="Pp3c24_13110"/>
</dbReference>
<dbReference type="KEGG" id="ppp:112276937"/>
<dbReference type="GO" id="GO:0016841">
    <property type="term" value="F:ammonia-lyase activity"/>
    <property type="evidence" value="ECO:0000318"/>
    <property type="project" value="GO_Central"/>
</dbReference>
<dbReference type="InterPro" id="IPR008948">
    <property type="entry name" value="L-Aspartase-like"/>
</dbReference>
<dbReference type="GO" id="GO:0009800">
    <property type="term" value="P:cinnamic acid biosynthetic process"/>
    <property type="evidence" value="ECO:0007669"/>
    <property type="project" value="UniProtKB-UniPathway"/>
</dbReference>
<dbReference type="FunFam" id="1.10.275.10:FF:000009">
    <property type="entry name" value="Phenylalanine ammonia-lyase"/>
    <property type="match status" value="1"/>
</dbReference>
<name>A0A2K1IGL9_PHYPA</name>
<reference evidence="10" key="3">
    <citation type="submission" date="2020-12" db="UniProtKB">
        <authorList>
            <consortium name="EnsemblPlants"/>
        </authorList>
    </citation>
    <scope>IDENTIFICATION</scope>
</reference>
<dbReference type="Pfam" id="PF00221">
    <property type="entry name" value="Lyase_aromatic"/>
    <property type="match status" value="1"/>
</dbReference>
<keyword evidence="4" id="KW-0963">Cytoplasm</keyword>
<dbReference type="Gene3D" id="1.20.200.10">
    <property type="entry name" value="Fumarase/aspartase (Central domain)"/>
    <property type="match status" value="1"/>
</dbReference>
<dbReference type="Gramene" id="Pp3c24_13110V3.2">
    <property type="protein sequence ID" value="PAC:32909306.CDS.1"/>
    <property type="gene ID" value="Pp3c24_13110"/>
</dbReference>
<evidence type="ECO:0000313" key="9">
    <source>
        <dbReference type="EMBL" id="PNR28422.1"/>
    </source>
</evidence>
<evidence type="ECO:0000313" key="11">
    <source>
        <dbReference type="Proteomes" id="UP000006727"/>
    </source>
</evidence>
<dbReference type="EC" id="4.3.1.24" evidence="8"/>
<dbReference type="InterPro" id="IPR005922">
    <property type="entry name" value="Phe_NH3-lyase"/>
</dbReference>
<evidence type="ECO:0000256" key="2">
    <source>
        <dbReference type="ARBA" id="ARBA00005138"/>
    </source>
</evidence>
<comment type="similarity">
    <text evidence="3 7">Belongs to the PAL/histidase family.</text>
</comment>
<keyword evidence="6 7" id="KW-0456">Lyase</keyword>
<dbReference type="InterPro" id="IPR024083">
    <property type="entry name" value="Fumarase/histidase_N"/>
</dbReference>
<dbReference type="EMBL" id="ABEU02000024">
    <property type="protein sequence ID" value="PNR28422.1"/>
    <property type="molecule type" value="Genomic_DNA"/>
</dbReference>
<dbReference type="GeneID" id="112276937"/>
<dbReference type="Gene3D" id="1.10.275.10">
    <property type="entry name" value="Fumarase/aspartase (N-terminal domain)"/>
    <property type="match status" value="1"/>
</dbReference>
<dbReference type="SUPFAM" id="SSF48557">
    <property type="entry name" value="L-aspartase-like"/>
    <property type="match status" value="1"/>
</dbReference>
<evidence type="ECO:0000256" key="4">
    <source>
        <dbReference type="ARBA" id="ARBA00022490"/>
    </source>
</evidence>
<dbReference type="OrthoDB" id="10051290at2759"/>
<dbReference type="GO" id="GO:0006559">
    <property type="term" value="P:L-phenylalanine catabolic process"/>
    <property type="evidence" value="ECO:0007669"/>
    <property type="project" value="InterPro"/>
</dbReference>